<sequence length="483" mass="57377">MEHITPYSNFINGKTVKLENKEKIDSYYGPSILERHSFNYIKNQFNECDCFEKDVFYGDCSKLPQNAPISCLEIYDKFPDSMYSIKKVHSKFRFSLTAIDEKLYTIIKSNLYSFIIREFESDKDEINIVITSPMRIMRQFIMVKLYNRELLINEAKLKWKEIISSTTLCGLRSVLSHFQDMRDFYYKIVRNEKYVKSVYSFIDDNKSVINHILPTIETSFKSYNKCVLKYINEHLQEAYHKSDYNLHFDRSKINESCIESESDREDFSVEVSNAIYNDVTMNLKELEIQLSEYDVLKRPCLELVGKKLVPVKYRQKIERKQMLKECEAKFPTEVEEIVEYFPGSNPIEDLFHYGLPNTIELTSKYLHFSMKKNINTEDDIDNIDYISGYPFKESYKKLIFSILKRQNHKIKVSHLFLHYFCLYMYTASVASIRAGVEPAYEREKIEQARIFAKRNLNELRSKLSNYKTLELPEDHCMSFKLNF</sequence>
<name>A0A410JAN1_9VIRU</name>
<keyword evidence="3" id="KW-1185">Reference proteome</keyword>
<feature type="domain" description="p55 C-terminal" evidence="1">
    <location>
        <begin position="347"/>
        <end position="425"/>
    </location>
</feature>
<evidence type="ECO:0000313" key="3">
    <source>
        <dbReference type="Proteomes" id="UP000500816"/>
    </source>
</evidence>
<dbReference type="EMBL" id="MH727577">
    <property type="protein sequence ID" value="QAR18007.1"/>
    <property type="molecule type" value="Viral_cRNA"/>
</dbReference>
<organism evidence="2 3">
    <name type="scientific">pistacia virus B</name>
    <dbReference type="NCBI Taxonomy" id="2848035"/>
    <lineage>
        <taxon>Viruses</taxon>
        <taxon>Riboviria</taxon>
        <taxon>Orthornavirae</taxon>
        <taxon>Negarnaviricota</taxon>
        <taxon>Polyploviricotina</taxon>
        <taxon>Bunyaviricetes</taxon>
        <taxon>Elliovirales</taxon>
        <taxon>Fimoviridae</taxon>
        <taxon>Emaravirus</taxon>
        <taxon>Emaravirus pistaciae</taxon>
    </lineage>
</organism>
<dbReference type="Pfam" id="PF21705">
    <property type="entry name" value="p55_CTD"/>
    <property type="match status" value="1"/>
</dbReference>
<dbReference type="Proteomes" id="UP000500816">
    <property type="component" value="Genome"/>
</dbReference>
<protein>
    <submittedName>
        <fullName evidence="2">P5 variant B</fullName>
    </submittedName>
</protein>
<proteinExistence type="predicted"/>
<accession>A0A410JAN1</accession>
<evidence type="ECO:0000259" key="1">
    <source>
        <dbReference type="Pfam" id="PF21705"/>
    </source>
</evidence>
<evidence type="ECO:0000313" key="2">
    <source>
        <dbReference type="EMBL" id="QAR18007.1"/>
    </source>
</evidence>
<dbReference type="InterPro" id="IPR048854">
    <property type="entry name" value="p55_CTD"/>
</dbReference>
<reference evidence="2 3" key="1">
    <citation type="submission" date="2018-08" db="EMBL/GenBank/DDBJ databases">
        <title>A new emaravirus de novo discovered in Pistacia through HTS.</title>
        <authorList>
            <person name="Buzkan N."/>
            <person name="Chiumenti M."/>
            <person name="Sarpkaya O.K."/>
            <person name="Karadag S."/>
            <person name="Massart S."/>
            <person name="Minafra A."/>
        </authorList>
    </citation>
    <scope>NUCLEOTIDE SEQUENCE [LARGE SCALE GENOMIC DNA]</scope>
    <source>
        <strain evidence="2">55</strain>
    </source>
</reference>